<dbReference type="AlphaFoldDB" id="X0ZHP5"/>
<evidence type="ECO:0000313" key="1">
    <source>
        <dbReference type="EMBL" id="GAG68869.1"/>
    </source>
</evidence>
<name>X0ZHP5_9ZZZZ</name>
<reference evidence="1" key="1">
    <citation type="journal article" date="2014" name="Front. Microbiol.">
        <title>High frequency of phylogenetically diverse reductive dehalogenase-homologous genes in deep subseafloor sedimentary metagenomes.</title>
        <authorList>
            <person name="Kawai M."/>
            <person name="Futagami T."/>
            <person name="Toyoda A."/>
            <person name="Takaki Y."/>
            <person name="Nishi S."/>
            <person name="Hori S."/>
            <person name="Arai W."/>
            <person name="Tsubouchi T."/>
            <person name="Morono Y."/>
            <person name="Uchiyama I."/>
            <person name="Ito T."/>
            <person name="Fujiyama A."/>
            <person name="Inagaki F."/>
            <person name="Takami H."/>
        </authorList>
    </citation>
    <scope>NUCLEOTIDE SEQUENCE</scope>
    <source>
        <strain evidence="1">Expedition CK06-06</strain>
    </source>
</reference>
<proteinExistence type="predicted"/>
<protein>
    <submittedName>
        <fullName evidence="1">Uncharacterized protein</fullName>
    </submittedName>
</protein>
<sequence>MIKKAVSKDERAWFFSFKEKRAKTVSERIFYAGENSRVFVSTNLILA</sequence>
<comment type="caution">
    <text evidence="1">The sequence shown here is derived from an EMBL/GenBank/DDBJ whole genome shotgun (WGS) entry which is preliminary data.</text>
</comment>
<gene>
    <name evidence="1" type="ORF">S01H4_12942</name>
</gene>
<dbReference type="EMBL" id="BART01005665">
    <property type="protein sequence ID" value="GAG68869.1"/>
    <property type="molecule type" value="Genomic_DNA"/>
</dbReference>
<organism evidence="1">
    <name type="scientific">marine sediment metagenome</name>
    <dbReference type="NCBI Taxonomy" id="412755"/>
    <lineage>
        <taxon>unclassified sequences</taxon>
        <taxon>metagenomes</taxon>
        <taxon>ecological metagenomes</taxon>
    </lineage>
</organism>
<accession>X0ZHP5</accession>